<feature type="region of interest" description="Disordered" evidence="1">
    <location>
        <begin position="343"/>
        <end position="421"/>
    </location>
</feature>
<gene>
    <name evidence="3" type="ORF">F2Q70_00043704</name>
</gene>
<dbReference type="InterPro" id="IPR025558">
    <property type="entry name" value="DUF4283"/>
</dbReference>
<reference evidence="3" key="1">
    <citation type="submission" date="2019-12" db="EMBL/GenBank/DDBJ databases">
        <title>Genome sequencing and annotation of Brassica cretica.</title>
        <authorList>
            <person name="Studholme D.J."/>
            <person name="Sarris P.F."/>
        </authorList>
    </citation>
    <scope>NUCLEOTIDE SEQUENCE</scope>
    <source>
        <strain evidence="3">PFS-102/07</strain>
        <tissue evidence="3">Leaf</tissue>
    </source>
</reference>
<name>A0A8S9KG91_BRACR</name>
<protein>
    <recommendedName>
        <fullName evidence="2">DUF4283 domain-containing protein</fullName>
    </recommendedName>
</protein>
<feature type="region of interest" description="Disordered" evidence="1">
    <location>
        <begin position="32"/>
        <end position="112"/>
    </location>
</feature>
<evidence type="ECO:0000313" key="3">
    <source>
        <dbReference type="EMBL" id="KAF2592453.1"/>
    </source>
</evidence>
<comment type="caution">
    <text evidence="3">The sequence shown here is derived from an EMBL/GenBank/DDBJ whole genome shotgun (WGS) entry which is preliminary data.</text>
</comment>
<feature type="compositionally biased region" description="Polar residues" evidence="1">
    <location>
        <begin position="391"/>
        <end position="421"/>
    </location>
</feature>
<proteinExistence type="predicted"/>
<dbReference type="Pfam" id="PF14111">
    <property type="entry name" value="DUF4283"/>
    <property type="match status" value="1"/>
</dbReference>
<feature type="domain" description="DUF4283" evidence="2">
    <location>
        <begin position="153"/>
        <end position="236"/>
    </location>
</feature>
<dbReference type="EMBL" id="QGKY02000164">
    <property type="protein sequence ID" value="KAF2592453.1"/>
    <property type="molecule type" value="Genomic_DNA"/>
</dbReference>
<accession>A0A8S9KG91</accession>
<evidence type="ECO:0000259" key="2">
    <source>
        <dbReference type="Pfam" id="PF14111"/>
    </source>
</evidence>
<sequence>MVKKKKPKRRVPAFPPSSKFARIVLASSSTTAAKAKAASCVTPPDPSGSTSTVSPDPVEAAHSPTDVVNVQSPSIDSPRGNIVTVEGSSSGSDASPEDKSSLSPGTEKQTSIPTLAKLIQKSGKLEELGTPSQHISGVPFVLISDDNLEEAKLEFQDFLFARFQGDIPSKGKIIGVVNAIWARAGPRILFHQVGHGSFLLKVTSPRTREILLSRSAWMIAGSPMFITAWSPEFAPEDPPLSTAVVPVELRGVPYLLFNQQSLSRLSTAIGKPLSLFPKTERKENFEVAKVWVQVSLLEELPSKIITGFSNGREVEITVSYPWLPRKCEACGKFGHTNLQCGNLRTSRKPIVPPAKGSGRPPPSRSRSREPKGRRNSRSSRVRSRALASYSNTEINSTTDVEQHQDSGTTEPAQTVPSEMNSQDHATLVLNSQEDPPLSAMASIDKQLIEAPVEIMEIMPHPTEDQDQSPTLQTGKREILPHTNDDQGPPPPPTVSLVIGQGFLTAIVHHDSARANNSTAGGSHDQSLFYLVSNRKSGRKAARA</sequence>
<dbReference type="InterPro" id="IPR040256">
    <property type="entry name" value="At4g02000-like"/>
</dbReference>
<feature type="compositionally biased region" description="Basic residues" evidence="1">
    <location>
        <begin position="373"/>
        <end position="383"/>
    </location>
</feature>
<dbReference type="AlphaFoldDB" id="A0A8S9KG91"/>
<dbReference type="PANTHER" id="PTHR31286:SF154">
    <property type="entry name" value="CCHC-TYPE DOMAIN-CONTAINING PROTEIN"/>
    <property type="match status" value="1"/>
</dbReference>
<dbReference type="PANTHER" id="PTHR31286">
    <property type="entry name" value="GLYCINE-RICH CELL WALL STRUCTURAL PROTEIN 1.8-LIKE"/>
    <property type="match status" value="1"/>
</dbReference>
<evidence type="ECO:0000256" key="1">
    <source>
        <dbReference type="SAM" id="MobiDB-lite"/>
    </source>
</evidence>
<feature type="compositionally biased region" description="Polar residues" evidence="1">
    <location>
        <begin position="101"/>
        <end position="112"/>
    </location>
</feature>
<feature type="compositionally biased region" description="Polar residues" evidence="1">
    <location>
        <begin position="66"/>
        <end position="75"/>
    </location>
</feature>
<organism evidence="3">
    <name type="scientific">Brassica cretica</name>
    <name type="common">Mustard</name>
    <dbReference type="NCBI Taxonomy" id="69181"/>
    <lineage>
        <taxon>Eukaryota</taxon>
        <taxon>Viridiplantae</taxon>
        <taxon>Streptophyta</taxon>
        <taxon>Embryophyta</taxon>
        <taxon>Tracheophyta</taxon>
        <taxon>Spermatophyta</taxon>
        <taxon>Magnoliopsida</taxon>
        <taxon>eudicotyledons</taxon>
        <taxon>Gunneridae</taxon>
        <taxon>Pentapetalae</taxon>
        <taxon>rosids</taxon>
        <taxon>malvids</taxon>
        <taxon>Brassicales</taxon>
        <taxon>Brassicaceae</taxon>
        <taxon>Brassiceae</taxon>
        <taxon>Brassica</taxon>
    </lineage>
</organism>